<comment type="subcellular location">
    <subcellularLocation>
        <location evidence="10">Cytoplasm</location>
    </subcellularLocation>
</comment>
<dbReference type="SMART" id="SM00184">
    <property type="entry name" value="RING"/>
    <property type="match status" value="1"/>
</dbReference>
<keyword evidence="6" id="KW-0677">Repeat</keyword>
<evidence type="ECO:0000256" key="4">
    <source>
        <dbReference type="ARBA" id="ARBA00022679"/>
    </source>
</evidence>
<dbReference type="Gene3D" id="3.30.390.130">
    <property type="match status" value="1"/>
</dbReference>
<dbReference type="OrthoDB" id="2449614at2759"/>
<dbReference type="InterPro" id="IPR018957">
    <property type="entry name" value="Znf_C3HC4_RING-type"/>
</dbReference>
<keyword evidence="5 10" id="KW-0479">Metal-binding</keyword>
<dbReference type="Pfam" id="PF18102">
    <property type="entry name" value="DTC"/>
    <property type="match status" value="1"/>
</dbReference>
<dbReference type="InterPro" id="IPR039399">
    <property type="entry name" value="Deltex_C_sf"/>
</dbReference>
<dbReference type="InterPro" id="IPR039398">
    <property type="entry name" value="Deltex_fam"/>
</dbReference>
<dbReference type="SMART" id="SM00678">
    <property type="entry name" value="WWE"/>
    <property type="match status" value="2"/>
</dbReference>
<dbReference type="Gene3D" id="3.30.40.10">
    <property type="entry name" value="Zinc/RING finger domain, C3HC4 (zinc finger)"/>
    <property type="match status" value="1"/>
</dbReference>
<organism evidence="12 13">
    <name type="scientific">Paramuricea clavata</name>
    <name type="common">Red gorgonian</name>
    <name type="synonym">Violescent sea-whip</name>
    <dbReference type="NCBI Taxonomy" id="317549"/>
    <lineage>
        <taxon>Eukaryota</taxon>
        <taxon>Metazoa</taxon>
        <taxon>Cnidaria</taxon>
        <taxon>Anthozoa</taxon>
        <taxon>Octocorallia</taxon>
        <taxon>Malacalcyonacea</taxon>
        <taxon>Plexauridae</taxon>
        <taxon>Paramuricea</taxon>
    </lineage>
</organism>
<comment type="catalytic activity">
    <reaction evidence="1 10">
        <text>S-ubiquitinyl-[E2 ubiquitin-conjugating enzyme]-L-cysteine + [acceptor protein]-L-lysine = [E2 ubiquitin-conjugating enzyme]-L-cysteine + N(6)-ubiquitinyl-[acceptor protein]-L-lysine.</text>
        <dbReference type="EC" id="2.3.2.27"/>
    </reaction>
</comment>
<proteinExistence type="inferred from homology"/>
<dbReference type="SUPFAM" id="SSF57850">
    <property type="entry name" value="RING/U-box"/>
    <property type="match status" value="1"/>
</dbReference>
<dbReference type="InterPro" id="IPR013083">
    <property type="entry name" value="Znf_RING/FYVE/PHD"/>
</dbReference>
<dbReference type="CDD" id="cd09633">
    <property type="entry name" value="Deltex_C"/>
    <property type="match status" value="1"/>
</dbReference>
<dbReference type="Pfam" id="PF00097">
    <property type="entry name" value="zf-C3HC4"/>
    <property type="match status" value="1"/>
</dbReference>
<dbReference type="GO" id="GO:0061630">
    <property type="term" value="F:ubiquitin protein ligase activity"/>
    <property type="evidence" value="ECO:0007669"/>
    <property type="project" value="UniProtKB-UniRule"/>
</dbReference>
<dbReference type="Pfam" id="PF02825">
    <property type="entry name" value="WWE"/>
    <property type="match status" value="2"/>
</dbReference>
<dbReference type="InterPro" id="IPR004170">
    <property type="entry name" value="WWE_dom"/>
</dbReference>
<dbReference type="InterPro" id="IPR039396">
    <property type="entry name" value="Deltex_C"/>
</dbReference>
<dbReference type="GO" id="GO:0016567">
    <property type="term" value="P:protein ubiquitination"/>
    <property type="evidence" value="ECO:0007669"/>
    <property type="project" value="UniProtKB-UniRule"/>
</dbReference>
<keyword evidence="13" id="KW-1185">Reference proteome</keyword>
<dbReference type="Proteomes" id="UP001152795">
    <property type="component" value="Unassembled WGS sequence"/>
</dbReference>
<reference evidence="12" key="1">
    <citation type="submission" date="2020-04" db="EMBL/GenBank/DDBJ databases">
        <authorList>
            <person name="Alioto T."/>
            <person name="Alioto T."/>
            <person name="Gomez Garrido J."/>
        </authorList>
    </citation>
    <scope>NUCLEOTIDE SEQUENCE</scope>
    <source>
        <strain evidence="12">A484AB</strain>
    </source>
</reference>
<dbReference type="PROSITE" id="PS50089">
    <property type="entry name" value="ZF_RING_2"/>
    <property type="match status" value="1"/>
</dbReference>
<evidence type="ECO:0000313" key="12">
    <source>
        <dbReference type="EMBL" id="CAB3982497.1"/>
    </source>
</evidence>
<evidence type="ECO:0000256" key="11">
    <source>
        <dbReference type="SAM" id="MobiDB-lite"/>
    </source>
</evidence>
<keyword evidence="7 10" id="KW-0863">Zinc-finger</keyword>
<evidence type="ECO:0000256" key="3">
    <source>
        <dbReference type="ARBA" id="ARBA00009413"/>
    </source>
</evidence>
<feature type="region of interest" description="Disordered" evidence="11">
    <location>
        <begin position="387"/>
        <end position="442"/>
    </location>
</feature>
<comment type="pathway">
    <text evidence="2 10">Protein modification; protein ubiquitination.</text>
</comment>
<feature type="compositionally biased region" description="Polar residues" evidence="11">
    <location>
        <begin position="428"/>
        <end position="437"/>
    </location>
</feature>
<dbReference type="SUPFAM" id="SSF117839">
    <property type="entry name" value="WWE domain"/>
    <property type="match status" value="2"/>
</dbReference>
<keyword evidence="8 10" id="KW-0862">Zinc</keyword>
<evidence type="ECO:0000256" key="6">
    <source>
        <dbReference type="ARBA" id="ARBA00022737"/>
    </source>
</evidence>
<evidence type="ECO:0000256" key="10">
    <source>
        <dbReference type="RuleBase" id="RU367105"/>
    </source>
</evidence>
<evidence type="ECO:0000313" key="13">
    <source>
        <dbReference type="Proteomes" id="UP001152795"/>
    </source>
</evidence>
<accession>A0A6S7FWU8</accession>
<keyword evidence="9" id="KW-0914">Notch signaling pathway</keyword>
<evidence type="ECO:0000256" key="9">
    <source>
        <dbReference type="ARBA" id="ARBA00022976"/>
    </source>
</evidence>
<sequence>MSTSSSIIVWEWEAQSRIWVPYTPRVSQHIESEFRRSMGSGKVDLGGQNMIELTGCEIDFSRMKQVNVLTKESVKVRQQKYPSDCPFAKGICWKWFADFQWQFYDVLTSNYIEDAFQQKSKRVHLRRSPIRIPNVIYFSNMEQVNKKTKFSRKIEREETKEQYPQANHETANMTGQHSFTQGYNPMLSSVSSRVITHTSAVQPVVQSYNPVMSNGSNTSTYTNGNLGSLNSAFSAVRPHSSNTNIQTVTQSYNPVMPNNNITQINGNLGSLNSPFRPVIPHSNNTNIQPFTSNYNPLMPNGSTNTTHTNSTLGNLSPPFMSVNPGFGIVPHNTNRLTHFGVNPSSNHMGTSTMTNINNQTGLTMHNTSPLYHTRGQLPVGHTPPRLQNGGMNSNYGASLIGGASSHTNSGAPVASSGRRKQARRANALSPTSKSARSISGPLDNFARPVLGGTQSDDECAICLESLNTPSDYDNNPTADVQCVSADILQLLKCKHMFHRICLQRLLESGTSQNGCLQCPTCKTIHGVMKGNQPEGGTMRVTNNRDDIPGYPGCGSIVIVYNFTSGTQGPLHPNPGQPYHANAFPRTCYLPNNSKGRKVLNLLKIAFDRQLVFTVGRSVTTGRDNSIVWNDIHHKTEGYGNGSGYGFPDPNYLDNVLAELASHGVTDDTQDN</sequence>
<keyword evidence="4 10" id="KW-0808">Transferase</keyword>
<dbReference type="PANTHER" id="PTHR12622">
    <property type="entry name" value="DELTEX-RELATED"/>
    <property type="match status" value="1"/>
</dbReference>
<comment type="similarity">
    <text evidence="3 10">Belongs to the Deltex family.</text>
</comment>
<keyword evidence="10" id="KW-0963">Cytoplasm</keyword>
<gene>
    <name evidence="12" type="ORF">PACLA_8A087644</name>
</gene>
<dbReference type="PROSITE" id="PS50918">
    <property type="entry name" value="WWE"/>
    <property type="match status" value="2"/>
</dbReference>
<evidence type="ECO:0000256" key="7">
    <source>
        <dbReference type="ARBA" id="ARBA00022771"/>
    </source>
</evidence>
<dbReference type="AlphaFoldDB" id="A0A6S7FWU8"/>
<dbReference type="InterPro" id="IPR001841">
    <property type="entry name" value="Znf_RING"/>
</dbReference>
<evidence type="ECO:0000256" key="2">
    <source>
        <dbReference type="ARBA" id="ARBA00004906"/>
    </source>
</evidence>
<dbReference type="GO" id="GO:0007219">
    <property type="term" value="P:Notch signaling pathway"/>
    <property type="evidence" value="ECO:0007669"/>
    <property type="project" value="UniProtKB-KW"/>
</dbReference>
<dbReference type="GO" id="GO:0008270">
    <property type="term" value="F:zinc ion binding"/>
    <property type="evidence" value="ECO:0007669"/>
    <property type="project" value="UniProtKB-KW"/>
</dbReference>
<dbReference type="EC" id="2.3.2.27" evidence="10"/>
<dbReference type="InterPro" id="IPR037197">
    <property type="entry name" value="WWE_dom_sf"/>
</dbReference>
<dbReference type="InterPro" id="IPR018123">
    <property type="entry name" value="WWE-dom_subgr"/>
</dbReference>
<evidence type="ECO:0000256" key="1">
    <source>
        <dbReference type="ARBA" id="ARBA00000900"/>
    </source>
</evidence>
<evidence type="ECO:0000256" key="5">
    <source>
        <dbReference type="ARBA" id="ARBA00022723"/>
    </source>
</evidence>
<comment type="caution">
    <text evidence="12">The sequence shown here is derived from an EMBL/GenBank/DDBJ whole genome shotgun (WGS) entry which is preliminary data.</text>
</comment>
<dbReference type="Gene3D" id="3.30.720.50">
    <property type="match status" value="2"/>
</dbReference>
<evidence type="ECO:0000256" key="8">
    <source>
        <dbReference type="ARBA" id="ARBA00022833"/>
    </source>
</evidence>
<dbReference type="GO" id="GO:0005737">
    <property type="term" value="C:cytoplasm"/>
    <property type="evidence" value="ECO:0007669"/>
    <property type="project" value="UniProtKB-SubCell"/>
</dbReference>
<dbReference type="UniPathway" id="UPA00143"/>
<name>A0A6S7FWU8_PARCT</name>
<dbReference type="EMBL" id="CACRXK020000507">
    <property type="protein sequence ID" value="CAB3982497.1"/>
    <property type="molecule type" value="Genomic_DNA"/>
</dbReference>
<dbReference type="GO" id="GO:0016874">
    <property type="term" value="F:ligase activity"/>
    <property type="evidence" value="ECO:0007669"/>
    <property type="project" value="UniProtKB-KW"/>
</dbReference>
<protein>
    <recommendedName>
        <fullName evidence="10">E3 ubiquitin-protein ligase</fullName>
        <ecNumber evidence="10">2.3.2.27</ecNumber>
    </recommendedName>
</protein>
<keyword evidence="12" id="KW-0436">Ligase</keyword>